<dbReference type="Proteomes" id="UP000054423">
    <property type="component" value="Unassembled WGS sequence"/>
</dbReference>
<dbReference type="AlphaFoldDB" id="W2L150"/>
<reference evidence="1" key="1">
    <citation type="submission" date="2013-11" db="EMBL/GenBank/DDBJ databases">
        <title>The Genome Sequence of Phytophthora parasitica CHvinca01.</title>
        <authorList>
            <consortium name="The Broad Institute Genomics Platform"/>
            <person name="Russ C."/>
            <person name="Tyler B."/>
            <person name="Panabieres F."/>
            <person name="Shan W."/>
            <person name="Tripathy S."/>
            <person name="Grunwald N."/>
            <person name="Machado M."/>
            <person name="Johnson C.S."/>
            <person name="Arredondo F."/>
            <person name="Hong C."/>
            <person name="Coffey M."/>
            <person name="Young S.K."/>
            <person name="Zeng Q."/>
            <person name="Gargeya S."/>
            <person name="Fitzgerald M."/>
            <person name="Abouelleil A."/>
            <person name="Alvarado L."/>
            <person name="Chapman S.B."/>
            <person name="Gainer-Dewar J."/>
            <person name="Goldberg J."/>
            <person name="Griggs A."/>
            <person name="Gujja S."/>
            <person name="Hansen M."/>
            <person name="Howarth C."/>
            <person name="Imamovic A."/>
            <person name="Ireland A."/>
            <person name="Larimer J."/>
            <person name="McCowan C."/>
            <person name="Murphy C."/>
            <person name="Pearson M."/>
            <person name="Poon T.W."/>
            <person name="Priest M."/>
            <person name="Roberts A."/>
            <person name="Saif S."/>
            <person name="Shea T."/>
            <person name="Sykes S."/>
            <person name="Wortman J."/>
            <person name="Nusbaum C."/>
            <person name="Birren B."/>
        </authorList>
    </citation>
    <scope>NUCLEOTIDE SEQUENCE [LARGE SCALE GENOMIC DNA]</scope>
    <source>
        <strain evidence="1">CHvinca01</strain>
    </source>
</reference>
<proteinExistence type="predicted"/>
<accession>W2L150</accession>
<organism evidence="1">
    <name type="scientific">Phytophthora nicotianae</name>
    <name type="common">Potato buckeye rot agent</name>
    <name type="synonym">Phytophthora parasitica</name>
    <dbReference type="NCBI Taxonomy" id="4792"/>
    <lineage>
        <taxon>Eukaryota</taxon>
        <taxon>Sar</taxon>
        <taxon>Stramenopiles</taxon>
        <taxon>Oomycota</taxon>
        <taxon>Peronosporomycetes</taxon>
        <taxon>Peronosporales</taxon>
        <taxon>Peronosporaceae</taxon>
        <taxon>Phytophthora</taxon>
    </lineage>
</organism>
<protein>
    <submittedName>
        <fullName evidence="1">Uncharacterized protein</fullName>
    </submittedName>
</protein>
<name>W2L150_PHYNI</name>
<dbReference type="EMBL" id="KI680324">
    <property type="protein sequence ID" value="ETL90564.1"/>
    <property type="molecule type" value="Genomic_DNA"/>
</dbReference>
<gene>
    <name evidence="1" type="ORF">L917_10787</name>
</gene>
<evidence type="ECO:0000313" key="1">
    <source>
        <dbReference type="EMBL" id="ETL90564.1"/>
    </source>
</evidence>
<dbReference type="OrthoDB" id="93076at2759"/>
<sequence length="60" mass="6731">MGLQFYFSDTPTRQIHVISAKCWKQDTLVESSCEVKLLAASSGMQEAVWLEQLVDELGLV</sequence>